<protein>
    <recommendedName>
        <fullName evidence="3">F-box domain-containing protein</fullName>
    </recommendedName>
</protein>
<organism evidence="1 2">
    <name type="scientific">Chytriomyces confervae</name>
    <dbReference type="NCBI Taxonomy" id="246404"/>
    <lineage>
        <taxon>Eukaryota</taxon>
        <taxon>Fungi</taxon>
        <taxon>Fungi incertae sedis</taxon>
        <taxon>Chytridiomycota</taxon>
        <taxon>Chytridiomycota incertae sedis</taxon>
        <taxon>Chytridiomycetes</taxon>
        <taxon>Chytridiales</taxon>
        <taxon>Chytriomycetaceae</taxon>
        <taxon>Chytriomyces</taxon>
    </lineage>
</organism>
<gene>
    <name evidence="1" type="ORF">CcCBS67573_g10326</name>
</gene>
<dbReference type="AlphaFoldDB" id="A0A507D4U2"/>
<evidence type="ECO:0008006" key="3">
    <source>
        <dbReference type="Google" id="ProtNLM"/>
    </source>
</evidence>
<keyword evidence="2" id="KW-1185">Reference proteome</keyword>
<feature type="non-terminal residue" evidence="1">
    <location>
        <position position="105"/>
    </location>
</feature>
<accession>A0A507D4U2</accession>
<dbReference type="OrthoDB" id="2147485at2759"/>
<name>A0A507D4U2_9FUNG</name>
<reference evidence="1 2" key="1">
    <citation type="journal article" date="2019" name="Sci. Rep.">
        <title>Comparative genomics of chytrid fungi reveal insights into the obligate biotrophic and pathogenic lifestyle of Synchytrium endobioticum.</title>
        <authorList>
            <person name="van de Vossenberg B.T.L.H."/>
            <person name="Warris S."/>
            <person name="Nguyen H.D.T."/>
            <person name="van Gent-Pelzer M.P.E."/>
            <person name="Joly D.L."/>
            <person name="van de Geest H.C."/>
            <person name="Bonants P.J.M."/>
            <person name="Smith D.S."/>
            <person name="Levesque C.A."/>
            <person name="van der Lee T.A.J."/>
        </authorList>
    </citation>
    <scope>NUCLEOTIDE SEQUENCE [LARGE SCALE GENOMIC DNA]</scope>
    <source>
        <strain evidence="1 2">CBS 675.73</strain>
    </source>
</reference>
<proteinExistence type="predicted"/>
<dbReference type="Proteomes" id="UP000320333">
    <property type="component" value="Unassembled WGS sequence"/>
</dbReference>
<comment type="caution">
    <text evidence="1">The sequence shown here is derived from an EMBL/GenBank/DDBJ whole genome shotgun (WGS) entry which is preliminary data.</text>
</comment>
<evidence type="ECO:0000313" key="1">
    <source>
        <dbReference type="EMBL" id="TPX46258.1"/>
    </source>
</evidence>
<evidence type="ECO:0000313" key="2">
    <source>
        <dbReference type="Proteomes" id="UP000320333"/>
    </source>
</evidence>
<dbReference type="EMBL" id="QEAP01001373">
    <property type="protein sequence ID" value="TPX46258.1"/>
    <property type="molecule type" value="Genomic_DNA"/>
</dbReference>
<sequence length="105" mass="12077">MPSLESLPIEIIDTIVPLLDINSLFNLCHCLPYLKPLSKAIYDVSKIRGCTVDAAECFVWPAFRLDNEYWRCPSDSYFAMMRSGETSFIKLVKMLNRFNGSVYSR</sequence>